<dbReference type="InterPro" id="IPR011990">
    <property type="entry name" value="TPR-like_helical_dom_sf"/>
</dbReference>
<evidence type="ECO:0000259" key="2">
    <source>
        <dbReference type="PROSITE" id="PS50211"/>
    </source>
</evidence>
<keyword evidence="4" id="KW-1185">Reference proteome</keyword>
<dbReference type="EMBL" id="AGNL01044303">
    <property type="protein sequence ID" value="EJK49963.1"/>
    <property type="molecule type" value="Genomic_DNA"/>
</dbReference>
<dbReference type="GO" id="GO:0031410">
    <property type="term" value="C:cytoplasmic vesicle"/>
    <property type="evidence" value="ECO:0007669"/>
    <property type="project" value="TreeGrafter"/>
</dbReference>
<organism evidence="3 4">
    <name type="scientific">Thalassiosira oceanica</name>
    <name type="common">Marine diatom</name>
    <dbReference type="NCBI Taxonomy" id="159749"/>
    <lineage>
        <taxon>Eukaryota</taxon>
        <taxon>Sar</taxon>
        <taxon>Stramenopiles</taxon>
        <taxon>Ochrophyta</taxon>
        <taxon>Bacillariophyta</taxon>
        <taxon>Coscinodiscophyceae</taxon>
        <taxon>Thalassiosirophycidae</taxon>
        <taxon>Thalassiosirales</taxon>
        <taxon>Thalassiosiraceae</taxon>
        <taxon>Thalassiosira</taxon>
    </lineage>
</organism>
<gene>
    <name evidence="3" type="ORF">THAOC_31108</name>
</gene>
<evidence type="ECO:0000313" key="4">
    <source>
        <dbReference type="Proteomes" id="UP000266841"/>
    </source>
</evidence>
<dbReference type="PANTHER" id="PTHR12296:SF21">
    <property type="entry name" value="DENN DOMAIN-CONTAINING PROTEIN 3"/>
    <property type="match status" value="1"/>
</dbReference>
<dbReference type="InterPro" id="IPR037516">
    <property type="entry name" value="Tripartite_DENN"/>
</dbReference>
<protein>
    <recommendedName>
        <fullName evidence="2">UDENN domain-containing protein</fullName>
    </recommendedName>
</protein>
<dbReference type="SMART" id="SM00801">
    <property type="entry name" value="dDENN"/>
    <property type="match status" value="1"/>
</dbReference>
<name>K0R8S8_THAOC</name>
<proteinExistence type="predicted"/>
<feature type="compositionally biased region" description="Low complexity" evidence="1">
    <location>
        <begin position="525"/>
        <end position="541"/>
    </location>
</feature>
<dbReference type="PROSITE" id="PS50211">
    <property type="entry name" value="DENN"/>
    <property type="match status" value="1"/>
</dbReference>
<accession>K0R8S8</accession>
<feature type="domain" description="UDENN" evidence="2">
    <location>
        <begin position="1"/>
        <end position="231"/>
    </location>
</feature>
<dbReference type="eggNOG" id="KOG2127">
    <property type="taxonomic scope" value="Eukaryota"/>
</dbReference>
<feature type="region of interest" description="Disordered" evidence="1">
    <location>
        <begin position="482"/>
        <end position="576"/>
    </location>
</feature>
<dbReference type="PANTHER" id="PTHR12296">
    <property type="entry name" value="DENN DOMAIN-CONTAINING PROTEIN 4"/>
    <property type="match status" value="1"/>
</dbReference>
<dbReference type="InterPro" id="IPR005112">
    <property type="entry name" value="dDENN_dom"/>
</dbReference>
<sequence>MLDAPMPYLCGISRDNFPFAVEDISDETVVVDLDRNVITLGPGTPDLPPLPHNRRKKLEAALKANAGDVFWEARNLTKADVLRVRASGDESALGAMLDKAGSVWEERINTRDDAFNLAHAPDSANMEFNEDANAGLDGGELPKQSRWDAVQEAFLRFYVSLLQDYRKFLPAESLQSRSTWRGKEGMSDLRYKKDEFVAAAPSEFQPFLEELAQTQQFDDFVTRRMHNAVDAPDIKFFDQSIDAKSNRSKLKLKKKETTFLHSASARRDLKTVEAVEPSSEGLPPLPGGERAYLYKDWPLNFDESLFCKPRAIPGSISAEFDRRTALRSALRSQYGIRHREGALQRRGEARQRPVAGVGLGPLDSWSEGVTSGTMNKQSLTNLDDDIAVARTIARAQIDLAFNTLSLMRARRLPPEPAIYKLLIQACGRTRVTHRASQIMEMLARDGLATNSEIYTALIQAFSNDDSQPSSLSPLYQLQMDNMSSLSSSNHGSSAPLDSSGSNRRRSFGANSSDAGSEYSMDRISEQASSTTGGSGSEQGSAGKKKARMKNAKGSLSSALSSRLKGTRSKNKLSQSASSKKLKLKVTAAIAEQNELGEGLLESLYPSLNIDVENICPKCSTVLSEAVLASGWTAGNSNEYETKCSSCSHKFVPNFVVTCKSPTFEGSQGKGTPLYCDLLSPWVLLREIRSVITASGGVDSILDEKFRNGKDIRATLWWNMVVLFKRYKLPFIFLLQGEFPESINPAFAQLQRQHF</sequence>
<comment type="caution">
    <text evidence="3">The sequence shown here is derived from an EMBL/GenBank/DDBJ whole genome shotgun (WGS) entry which is preliminary data.</text>
</comment>
<dbReference type="InterPro" id="IPR043153">
    <property type="entry name" value="DENN_C"/>
</dbReference>
<dbReference type="InterPro" id="IPR051696">
    <property type="entry name" value="DENN_Domain_GEFs"/>
</dbReference>
<reference evidence="3 4" key="1">
    <citation type="journal article" date="2012" name="Genome Biol.">
        <title>Genome and low-iron response of an oceanic diatom adapted to chronic iron limitation.</title>
        <authorList>
            <person name="Lommer M."/>
            <person name="Specht M."/>
            <person name="Roy A.S."/>
            <person name="Kraemer L."/>
            <person name="Andreson R."/>
            <person name="Gutowska M.A."/>
            <person name="Wolf J."/>
            <person name="Bergner S.V."/>
            <person name="Schilhabel M.B."/>
            <person name="Klostermeier U.C."/>
            <person name="Beiko R.G."/>
            <person name="Rosenstiel P."/>
            <person name="Hippler M."/>
            <person name="Laroche J."/>
        </authorList>
    </citation>
    <scope>NUCLEOTIDE SEQUENCE [LARGE SCALE GENOMIC DNA]</scope>
    <source>
        <strain evidence="3 4">CCMP1005</strain>
    </source>
</reference>
<evidence type="ECO:0000313" key="3">
    <source>
        <dbReference type="EMBL" id="EJK49963.1"/>
    </source>
</evidence>
<dbReference type="Gene3D" id="3.40.50.11500">
    <property type="match status" value="1"/>
</dbReference>
<dbReference type="Pfam" id="PF03455">
    <property type="entry name" value="dDENN"/>
    <property type="match status" value="1"/>
</dbReference>
<dbReference type="OrthoDB" id="6019893at2759"/>
<dbReference type="Proteomes" id="UP000266841">
    <property type="component" value="Unassembled WGS sequence"/>
</dbReference>
<evidence type="ECO:0000256" key="1">
    <source>
        <dbReference type="SAM" id="MobiDB-lite"/>
    </source>
</evidence>
<dbReference type="AlphaFoldDB" id="K0R8S8"/>
<dbReference type="GO" id="GO:0032483">
    <property type="term" value="P:regulation of Rab protein signal transduction"/>
    <property type="evidence" value="ECO:0007669"/>
    <property type="project" value="TreeGrafter"/>
</dbReference>
<dbReference type="Gene3D" id="1.25.40.10">
    <property type="entry name" value="Tetratricopeptide repeat domain"/>
    <property type="match status" value="1"/>
</dbReference>
<feature type="compositionally biased region" description="Low complexity" evidence="1">
    <location>
        <begin position="482"/>
        <end position="493"/>
    </location>
</feature>